<protein>
    <recommendedName>
        <fullName evidence="29">O-acyltransferase</fullName>
    </recommendedName>
</protein>
<comment type="catalytic activity">
    <reaction evidence="21">
        <text>2,3-di-(9Z)-octadecenoyl-sn-glycerol + (9Z)-octadecenoyl-CoA = 1,2,3-tri-(9Z-octadecenoyl)-glycerol + CoA</text>
        <dbReference type="Rhea" id="RHEA:38439"/>
        <dbReference type="ChEBI" id="CHEBI:53753"/>
        <dbReference type="ChEBI" id="CHEBI:57287"/>
        <dbReference type="ChEBI" id="CHEBI:57387"/>
        <dbReference type="ChEBI" id="CHEBI:75824"/>
    </reaction>
    <physiologicalReaction direction="left-to-right" evidence="21">
        <dbReference type="Rhea" id="RHEA:38440"/>
    </physiologicalReaction>
</comment>
<keyword evidence="33" id="KW-1185">Reference proteome</keyword>
<dbReference type="RefSeq" id="XP_031563566.1">
    <property type="nucleotide sequence ID" value="XM_031707706.1"/>
</dbReference>
<evidence type="ECO:0000256" key="17">
    <source>
        <dbReference type="ARBA" id="ARBA00023610"/>
    </source>
</evidence>
<comment type="catalytic activity">
    <reaction evidence="1">
        <text>hexadecane-1,2-diol + hexadecanoyl-CoA = 2-hydroxyhexadecyl hexadecanoate + CoA</text>
        <dbReference type="Rhea" id="RHEA:38171"/>
        <dbReference type="ChEBI" id="CHEBI:57287"/>
        <dbReference type="ChEBI" id="CHEBI:57379"/>
        <dbReference type="ChEBI" id="CHEBI:75586"/>
        <dbReference type="ChEBI" id="CHEBI:75587"/>
    </reaction>
    <physiologicalReaction direction="left-to-right" evidence="1">
        <dbReference type="Rhea" id="RHEA:38172"/>
    </physiologicalReaction>
</comment>
<organism evidence="33 34">
    <name type="scientific">Actinia tenebrosa</name>
    <name type="common">Australian red waratah sea anemone</name>
    <dbReference type="NCBI Taxonomy" id="6105"/>
    <lineage>
        <taxon>Eukaryota</taxon>
        <taxon>Metazoa</taxon>
        <taxon>Cnidaria</taxon>
        <taxon>Anthozoa</taxon>
        <taxon>Hexacorallia</taxon>
        <taxon>Actiniaria</taxon>
        <taxon>Actiniidae</taxon>
        <taxon>Actinia</taxon>
    </lineage>
</organism>
<dbReference type="InParanoid" id="A0A6P8I8H9"/>
<evidence type="ECO:0000256" key="9">
    <source>
        <dbReference type="ARBA" id="ARBA00005175"/>
    </source>
</evidence>
<keyword evidence="16 29" id="KW-0012">Acyltransferase</keyword>
<dbReference type="UniPathway" id="UPA00230"/>
<gene>
    <name evidence="34" type="primary">LOC116299071</name>
</gene>
<feature type="transmembrane region" description="Helical" evidence="32">
    <location>
        <begin position="132"/>
        <end position="153"/>
    </location>
</feature>
<feature type="transmembrane region" description="Helical" evidence="32">
    <location>
        <begin position="244"/>
        <end position="262"/>
    </location>
</feature>
<comment type="catalytic activity">
    <reaction evidence="19">
        <text>1-O-(9Z-octadecyl)-3-(9Z-octadecenoyl)-glycerol + (9Z)-octadecenoyl-CoA = 1-O-(9Z-octadecenyl)-2,3-di-(9Z-octadecenoyl)glycerol + CoA</text>
        <dbReference type="Rhea" id="RHEA:55344"/>
        <dbReference type="ChEBI" id="CHEBI:57287"/>
        <dbReference type="ChEBI" id="CHEBI:57387"/>
        <dbReference type="ChEBI" id="CHEBI:138735"/>
        <dbReference type="ChEBI" id="CHEBI:197429"/>
    </reaction>
    <physiologicalReaction direction="left-to-right" evidence="19">
        <dbReference type="Rhea" id="RHEA:55345"/>
    </physiologicalReaction>
</comment>
<feature type="compositionally biased region" description="Polar residues" evidence="31">
    <location>
        <begin position="1"/>
        <end position="10"/>
    </location>
</feature>
<evidence type="ECO:0000256" key="29">
    <source>
        <dbReference type="PIRNR" id="PIRNR000439"/>
    </source>
</evidence>
<evidence type="ECO:0000256" key="5">
    <source>
        <dbReference type="ARBA" id="ARBA00001313"/>
    </source>
</evidence>
<evidence type="ECO:0000256" key="24">
    <source>
        <dbReference type="ARBA" id="ARBA00048634"/>
    </source>
</evidence>
<feature type="transmembrane region" description="Helical" evidence="32">
    <location>
        <begin position="293"/>
        <end position="310"/>
    </location>
</feature>
<evidence type="ECO:0000256" key="14">
    <source>
        <dbReference type="ARBA" id="ARBA00022989"/>
    </source>
</evidence>
<evidence type="ECO:0000256" key="4">
    <source>
        <dbReference type="ARBA" id="ARBA00001118"/>
    </source>
</evidence>
<dbReference type="InterPro" id="IPR004299">
    <property type="entry name" value="MBOAT_fam"/>
</dbReference>
<evidence type="ECO:0000256" key="3">
    <source>
        <dbReference type="ARBA" id="ARBA00000895"/>
    </source>
</evidence>
<dbReference type="PANTHER" id="PTHR10408:SF7">
    <property type="entry name" value="DIACYLGLYCEROL O-ACYLTRANSFERASE 1"/>
    <property type="match status" value="1"/>
</dbReference>
<evidence type="ECO:0000256" key="28">
    <source>
        <dbReference type="ARBA" id="ARBA00049549"/>
    </source>
</evidence>
<dbReference type="Proteomes" id="UP000515163">
    <property type="component" value="Unplaced"/>
</dbReference>
<comment type="catalytic activity">
    <reaction evidence="24">
        <text>an acyl-CoA + a 1,2-diacyl-sn-glycerol = a triacyl-sn-glycerol + CoA</text>
        <dbReference type="Rhea" id="RHEA:10868"/>
        <dbReference type="ChEBI" id="CHEBI:17815"/>
        <dbReference type="ChEBI" id="CHEBI:57287"/>
        <dbReference type="ChEBI" id="CHEBI:58342"/>
        <dbReference type="ChEBI" id="CHEBI:64615"/>
        <dbReference type="EC" id="2.3.1.20"/>
    </reaction>
    <physiologicalReaction direction="left-to-right" evidence="24">
        <dbReference type="Rhea" id="RHEA:10869"/>
    </physiologicalReaction>
</comment>
<keyword evidence="14 32" id="KW-1133">Transmembrane helix</keyword>
<evidence type="ECO:0000256" key="11">
    <source>
        <dbReference type="ARBA" id="ARBA00022679"/>
    </source>
</evidence>
<comment type="catalytic activity">
    <reaction evidence="7">
        <text>all-trans-retinol + hexadecanoyl-CoA = all-trans-retinyl hexadecanoate + CoA</text>
        <dbReference type="Rhea" id="RHEA:38175"/>
        <dbReference type="ChEBI" id="CHEBI:17336"/>
        <dbReference type="ChEBI" id="CHEBI:17616"/>
        <dbReference type="ChEBI" id="CHEBI:57287"/>
        <dbReference type="ChEBI" id="CHEBI:57379"/>
    </reaction>
    <physiologicalReaction direction="left-to-right" evidence="7">
        <dbReference type="Rhea" id="RHEA:38176"/>
    </physiologicalReaction>
</comment>
<dbReference type="InterPro" id="IPR027251">
    <property type="entry name" value="Diacylglycerol_acylTrfase1"/>
</dbReference>
<feature type="transmembrane region" description="Helical" evidence="32">
    <location>
        <begin position="54"/>
        <end position="72"/>
    </location>
</feature>
<comment type="catalytic activity">
    <reaction evidence="25">
        <text>1,2-di-(9Z-octadecenoyl)-glycerol + (9Z)-octadecenoate + H(+) = 1,2,3-tri-(9Z-octadecenoyl)-glycerol + H2O</text>
        <dbReference type="Rhea" id="RHEA:38379"/>
        <dbReference type="ChEBI" id="CHEBI:15377"/>
        <dbReference type="ChEBI" id="CHEBI:15378"/>
        <dbReference type="ChEBI" id="CHEBI:30823"/>
        <dbReference type="ChEBI" id="CHEBI:52323"/>
        <dbReference type="ChEBI" id="CHEBI:53753"/>
    </reaction>
    <physiologicalReaction direction="left-to-right" evidence="25">
        <dbReference type="Rhea" id="RHEA:38380"/>
    </physiologicalReaction>
</comment>
<dbReference type="PIRSF" id="PIRSF000439">
    <property type="entry name" value="Oat_ACAT_DAG_ARE"/>
    <property type="match status" value="1"/>
</dbReference>
<evidence type="ECO:0000256" key="16">
    <source>
        <dbReference type="ARBA" id="ARBA00023315"/>
    </source>
</evidence>
<dbReference type="GO" id="GO:0005789">
    <property type="term" value="C:endoplasmic reticulum membrane"/>
    <property type="evidence" value="ECO:0007669"/>
    <property type="project" value="UniProtKB-SubCell"/>
</dbReference>
<dbReference type="KEGG" id="aten:116299071"/>
<comment type="similarity">
    <text evidence="10 29">Belongs to the membrane-bound acyltransferase family. Sterol o-acyltransferase subfamily.</text>
</comment>
<dbReference type="PANTHER" id="PTHR10408">
    <property type="entry name" value="STEROL O-ACYLTRANSFERASE"/>
    <property type="match status" value="1"/>
</dbReference>
<accession>A0A6P8I8H9</accession>
<evidence type="ECO:0000256" key="26">
    <source>
        <dbReference type="ARBA" id="ARBA00048907"/>
    </source>
</evidence>
<keyword evidence="11 29" id="KW-0808">Transferase</keyword>
<evidence type="ECO:0000256" key="2">
    <source>
        <dbReference type="ARBA" id="ARBA00000633"/>
    </source>
</evidence>
<comment type="catalytic activity">
    <reaction evidence="22">
        <text>2-(9Z-octadecenoyl)-glycerol + (9Z)-octadecenoyl-CoA = 1,2-di-(9Z-octadecenoyl)-sn-glycerol + CoA</text>
        <dbReference type="Rhea" id="RHEA:37911"/>
        <dbReference type="ChEBI" id="CHEBI:52333"/>
        <dbReference type="ChEBI" id="CHEBI:57287"/>
        <dbReference type="ChEBI" id="CHEBI:57387"/>
        <dbReference type="ChEBI" id="CHEBI:73990"/>
    </reaction>
    <physiologicalReaction direction="left-to-right" evidence="22">
        <dbReference type="Rhea" id="RHEA:37912"/>
    </physiologicalReaction>
</comment>
<comment type="catalytic activity">
    <reaction evidence="20">
        <text>1-O-(9Z-octadecenyl)-glycerol + (9Z)-octadecenoyl-CoA = 1-O-(9Z-octadecyl)-3-(9Z-octadecenoyl)-glycerol + CoA</text>
        <dbReference type="Rhea" id="RHEA:55340"/>
        <dbReference type="ChEBI" id="CHEBI:34116"/>
        <dbReference type="ChEBI" id="CHEBI:57287"/>
        <dbReference type="ChEBI" id="CHEBI:57387"/>
        <dbReference type="ChEBI" id="CHEBI:197429"/>
    </reaction>
    <physiologicalReaction direction="left-to-right" evidence="20">
        <dbReference type="Rhea" id="RHEA:55341"/>
    </physiologicalReaction>
</comment>
<sequence>MSSTTNNTPRQRPVRKSMSKDKSSNGKGNDYGKRIHTEEASLFSSTSGFDNYRGILNLCLVLLVLSNFRVALDNVLKYGLLIDPLEAVTIFLQDPYRWPSVCLIVCSNIFIQFTFFIENLLAKGNLSEKTGLCFHIFNLFLILTVPPTVVLLYQPPLWAANITLLCYSMLWLKTISYINVNKWHRLGLVKEETTTNAKMEAKTKYPDNLTQPDLYYFVCAPTLCYELNFPRVPKIRKRFLMRRVLELLFLLSLMGAVVQQWMVPSVKNSLKPIQEMDIARAAERIMKLAIPNHFLWLLFFYCFFHTYLNITGELLRFGDRCFYRDWWNSSTVEYFWQNWNIPAHRWAVRHLYKPMIRRGYSKLQAQVAVFMLSAFFHEYLVSVPLRMARLWSFMAMIGQLPMAVFIKKFIKNPNYGNVVVWLSIILGQPLAIMMYFHDYYVRSLQEA</sequence>
<evidence type="ECO:0000256" key="10">
    <source>
        <dbReference type="ARBA" id="ARBA00009010"/>
    </source>
</evidence>
<evidence type="ECO:0000256" key="13">
    <source>
        <dbReference type="ARBA" id="ARBA00022824"/>
    </source>
</evidence>
<dbReference type="Pfam" id="PF03062">
    <property type="entry name" value="MBOAT"/>
    <property type="match status" value="1"/>
</dbReference>
<dbReference type="GO" id="GO:0004144">
    <property type="term" value="F:diacylglycerol O-acyltransferase activity"/>
    <property type="evidence" value="ECO:0007669"/>
    <property type="project" value="UniProtKB-EC"/>
</dbReference>
<evidence type="ECO:0000313" key="34">
    <source>
        <dbReference type="RefSeq" id="XP_031563566.1"/>
    </source>
</evidence>
<comment type="pathway">
    <text evidence="9">Lipid metabolism; glycerolipid metabolism.</text>
</comment>
<dbReference type="FunCoup" id="A0A6P8I8H9">
    <property type="interactions" value="766"/>
</dbReference>
<evidence type="ECO:0000256" key="32">
    <source>
        <dbReference type="SAM" id="Phobius"/>
    </source>
</evidence>
<evidence type="ECO:0000256" key="21">
    <source>
        <dbReference type="ARBA" id="ARBA00048096"/>
    </source>
</evidence>
<dbReference type="GO" id="GO:0019432">
    <property type="term" value="P:triglyceride biosynthetic process"/>
    <property type="evidence" value="ECO:0007669"/>
    <property type="project" value="InterPro"/>
</dbReference>
<dbReference type="GeneID" id="116299071"/>
<evidence type="ECO:0000256" key="1">
    <source>
        <dbReference type="ARBA" id="ARBA00000174"/>
    </source>
</evidence>
<dbReference type="InterPro" id="IPR014371">
    <property type="entry name" value="Oat_ACAT_DAG_ARE"/>
</dbReference>
<comment type="catalytic activity">
    <reaction evidence="23">
        <text>1-octadecanoyl-2-(5Z,8Z,11Z,14Z-eicosatetraenoyl)-sn-glycerol + (9Z)-octadecenoyl-CoA = 1-octadecanoyl-2-(5Z,8Z,11Z,14Z)-eicosatetraenoyl-3-(9Z)-octadecenoyl-sn-glycerol + CoA</text>
        <dbReference type="Rhea" id="RHEA:38307"/>
        <dbReference type="ChEBI" id="CHEBI:57287"/>
        <dbReference type="ChEBI" id="CHEBI:57387"/>
        <dbReference type="ChEBI" id="CHEBI:75728"/>
        <dbReference type="ChEBI" id="CHEBI:75729"/>
    </reaction>
    <physiologicalReaction direction="left-to-right" evidence="23">
        <dbReference type="Rhea" id="RHEA:38308"/>
    </physiologicalReaction>
</comment>
<evidence type="ECO:0000256" key="25">
    <source>
        <dbReference type="ARBA" id="ARBA00048728"/>
    </source>
</evidence>
<feature type="transmembrane region" description="Helical" evidence="32">
    <location>
        <begin position="159"/>
        <end position="180"/>
    </location>
</feature>
<dbReference type="OrthoDB" id="10039049at2759"/>
<evidence type="ECO:0000256" key="6">
    <source>
        <dbReference type="ARBA" id="ARBA00001349"/>
    </source>
</evidence>
<proteinExistence type="inferred from homology"/>
<evidence type="ECO:0000256" key="22">
    <source>
        <dbReference type="ARBA" id="ARBA00048135"/>
    </source>
</evidence>
<evidence type="ECO:0000256" key="18">
    <source>
        <dbReference type="ARBA" id="ARBA00047367"/>
    </source>
</evidence>
<feature type="region of interest" description="Disordered" evidence="31">
    <location>
        <begin position="1"/>
        <end position="32"/>
    </location>
</feature>
<evidence type="ECO:0000256" key="27">
    <source>
        <dbReference type="ARBA" id="ARBA00049168"/>
    </source>
</evidence>
<comment type="catalytic activity">
    <reaction evidence="18">
        <text>1,2-di-(9Z-octadecenoyl)-sn-glycerol + (9Z)-octadecenoyl-CoA = 1,2,3-tri-(9Z-octadecenoyl)-glycerol + CoA</text>
        <dbReference type="Rhea" id="RHEA:38219"/>
        <dbReference type="ChEBI" id="CHEBI:52333"/>
        <dbReference type="ChEBI" id="CHEBI:53753"/>
        <dbReference type="ChEBI" id="CHEBI:57287"/>
        <dbReference type="ChEBI" id="CHEBI:57387"/>
    </reaction>
    <physiologicalReaction direction="left-to-right" evidence="18">
        <dbReference type="Rhea" id="RHEA:38220"/>
    </physiologicalReaction>
</comment>
<evidence type="ECO:0000256" key="31">
    <source>
        <dbReference type="SAM" id="MobiDB-lite"/>
    </source>
</evidence>
<comment type="subcellular location">
    <subcellularLocation>
        <location evidence="8 29">Endoplasmic reticulum membrane</location>
        <topology evidence="8 29">Multi-pass membrane protein</topology>
    </subcellularLocation>
</comment>
<keyword evidence="13 29" id="KW-0256">Endoplasmic reticulum</keyword>
<keyword evidence="15 29" id="KW-0472">Membrane</keyword>
<keyword evidence="12 32" id="KW-0812">Transmembrane</keyword>
<evidence type="ECO:0000256" key="15">
    <source>
        <dbReference type="ARBA" id="ARBA00023136"/>
    </source>
</evidence>
<comment type="catalytic activity">
    <reaction evidence="2">
        <text>all-trans-retinol + an acyl-CoA = an all-trans-retinyl ester + CoA</text>
        <dbReference type="Rhea" id="RHEA:11488"/>
        <dbReference type="ChEBI" id="CHEBI:17336"/>
        <dbReference type="ChEBI" id="CHEBI:57287"/>
        <dbReference type="ChEBI" id="CHEBI:58342"/>
        <dbReference type="ChEBI" id="CHEBI:63410"/>
        <dbReference type="EC" id="2.3.1.76"/>
    </reaction>
    <physiologicalReaction direction="left-to-right" evidence="2">
        <dbReference type="Rhea" id="RHEA:11489"/>
    </physiologicalReaction>
</comment>
<feature type="compositionally biased region" description="Basic and acidic residues" evidence="31">
    <location>
        <begin position="18"/>
        <end position="32"/>
    </location>
</feature>
<comment type="catalytic activity">
    <reaction evidence="3">
        <text>13-cis-retinol + hexadecanoyl-CoA = 13-cis-retinyl hexadecanoate + CoA</text>
        <dbReference type="Rhea" id="RHEA:55296"/>
        <dbReference type="ChEBI" id="CHEBI:45479"/>
        <dbReference type="ChEBI" id="CHEBI:57287"/>
        <dbReference type="ChEBI" id="CHEBI:57379"/>
        <dbReference type="ChEBI" id="CHEBI:138722"/>
    </reaction>
    <physiologicalReaction direction="left-to-right" evidence="3">
        <dbReference type="Rhea" id="RHEA:55297"/>
    </physiologicalReaction>
</comment>
<comment type="catalytic activity">
    <reaction evidence="27">
        <text>1-(9Z-octadecenoyl)-glycerol + (9Z)-octadecenoyl-CoA = 1,2-di-(9Z-octadecenoyl)-glycerol + CoA</text>
        <dbReference type="Rhea" id="RHEA:37915"/>
        <dbReference type="ChEBI" id="CHEBI:52323"/>
        <dbReference type="ChEBI" id="CHEBI:57287"/>
        <dbReference type="ChEBI" id="CHEBI:57387"/>
        <dbReference type="ChEBI" id="CHEBI:75342"/>
    </reaction>
    <physiologicalReaction direction="left-to-right" evidence="27">
        <dbReference type="Rhea" id="RHEA:37916"/>
    </physiologicalReaction>
</comment>
<feature type="transmembrane region" description="Helical" evidence="32">
    <location>
        <begin position="98"/>
        <end position="120"/>
    </location>
</feature>
<evidence type="ECO:0000256" key="30">
    <source>
        <dbReference type="PIRSR" id="PIRSR000439-1"/>
    </source>
</evidence>
<evidence type="ECO:0000313" key="33">
    <source>
        <dbReference type="Proteomes" id="UP000515163"/>
    </source>
</evidence>
<dbReference type="GO" id="GO:0050252">
    <property type="term" value="F:retinol O-fatty-acyltransferase activity"/>
    <property type="evidence" value="ECO:0007669"/>
    <property type="project" value="UniProtKB-EC"/>
</dbReference>
<comment type="subunit">
    <text evidence="17">Homodimer or homotetramer; both forms have similar enzymatic activities.</text>
</comment>
<comment type="catalytic activity">
    <reaction evidence="6">
        <text>1,2-di-(9Z-octadecenoyl)-sn-glycerol + hexadecanoyl-CoA = 1,2-di-(9Z)-octadecenoyl-3-hexadecanoyl-sn-glycerol + CoA</text>
        <dbReference type="Rhea" id="RHEA:38163"/>
        <dbReference type="ChEBI" id="CHEBI:52333"/>
        <dbReference type="ChEBI" id="CHEBI:57287"/>
        <dbReference type="ChEBI" id="CHEBI:57379"/>
        <dbReference type="ChEBI" id="CHEBI:75583"/>
    </reaction>
    <physiologicalReaction direction="left-to-right" evidence="6">
        <dbReference type="Rhea" id="RHEA:38164"/>
    </physiologicalReaction>
</comment>
<evidence type="ECO:0000256" key="23">
    <source>
        <dbReference type="ARBA" id="ARBA00048614"/>
    </source>
</evidence>
<name>A0A6P8I8H9_ACTTE</name>
<evidence type="ECO:0000256" key="12">
    <source>
        <dbReference type="ARBA" id="ARBA00022692"/>
    </source>
</evidence>
<comment type="catalytic activity">
    <reaction evidence="5">
        <text>2-(9Z-octadecenoyl)-glycerol + hexadecanoyl-CoA = 1-hexadecanoyl-2-(9Z-octadecenoyl)-sn-glycerol + CoA</text>
        <dbReference type="Rhea" id="RHEA:38071"/>
        <dbReference type="ChEBI" id="CHEBI:57287"/>
        <dbReference type="ChEBI" id="CHEBI:57379"/>
        <dbReference type="ChEBI" id="CHEBI:73990"/>
        <dbReference type="ChEBI" id="CHEBI:75466"/>
    </reaction>
    <physiologicalReaction direction="left-to-right" evidence="5">
        <dbReference type="Rhea" id="RHEA:38072"/>
    </physiologicalReaction>
</comment>
<feature type="active site" evidence="30">
    <location>
        <position position="377"/>
    </location>
</feature>
<evidence type="ECO:0000256" key="8">
    <source>
        <dbReference type="ARBA" id="ARBA00004477"/>
    </source>
</evidence>
<dbReference type="PIRSF" id="PIRSF500231">
    <property type="entry name" value="Oat_dag"/>
    <property type="match status" value="1"/>
</dbReference>
<comment type="catalytic activity">
    <reaction evidence="28">
        <text>1,3-di-(9Z-octadecenoyl)-glycerol + (9Z)-octadecenoyl-CoA = 1,2,3-tri-(9Z-octadecenoyl)-glycerol + CoA</text>
        <dbReference type="Rhea" id="RHEA:38435"/>
        <dbReference type="ChEBI" id="CHEBI:53753"/>
        <dbReference type="ChEBI" id="CHEBI:57287"/>
        <dbReference type="ChEBI" id="CHEBI:57387"/>
        <dbReference type="ChEBI" id="CHEBI:75735"/>
    </reaction>
    <physiologicalReaction direction="left-to-right" evidence="28">
        <dbReference type="Rhea" id="RHEA:38436"/>
    </physiologicalReaction>
</comment>
<evidence type="ECO:0000256" key="20">
    <source>
        <dbReference type="ARBA" id="ARBA00047807"/>
    </source>
</evidence>
<feature type="transmembrane region" description="Helical" evidence="32">
    <location>
        <begin position="418"/>
        <end position="437"/>
    </location>
</feature>
<reference evidence="34" key="1">
    <citation type="submission" date="2025-08" db="UniProtKB">
        <authorList>
            <consortium name="RefSeq"/>
        </authorList>
    </citation>
    <scope>IDENTIFICATION</scope>
    <source>
        <tissue evidence="34">Tentacle</tissue>
    </source>
</reference>
<evidence type="ECO:0000256" key="19">
    <source>
        <dbReference type="ARBA" id="ARBA00047609"/>
    </source>
</evidence>
<evidence type="ECO:0000256" key="7">
    <source>
        <dbReference type="ARBA" id="ARBA00001764"/>
    </source>
</evidence>
<comment type="catalytic activity">
    <reaction evidence="4">
        <text>hexadecane-1,2-diol + 2 hexadecanoyl-CoA = 1,2-O,O-dihexadecanoyl-1,2-hexadecanediol + 2 CoA</text>
        <dbReference type="Rhea" id="RHEA:38211"/>
        <dbReference type="ChEBI" id="CHEBI:57287"/>
        <dbReference type="ChEBI" id="CHEBI:57379"/>
        <dbReference type="ChEBI" id="CHEBI:75586"/>
        <dbReference type="ChEBI" id="CHEBI:75608"/>
    </reaction>
    <physiologicalReaction direction="left-to-right" evidence="4">
        <dbReference type="Rhea" id="RHEA:38212"/>
    </physiologicalReaction>
</comment>
<comment type="catalytic activity">
    <reaction evidence="26">
        <text>hexadecan-1-ol + hexadecanoyl-CoA = hexadecyl hexadecanoate + CoA</text>
        <dbReference type="Rhea" id="RHEA:38167"/>
        <dbReference type="ChEBI" id="CHEBI:16125"/>
        <dbReference type="ChEBI" id="CHEBI:57287"/>
        <dbReference type="ChEBI" id="CHEBI:57379"/>
        <dbReference type="ChEBI" id="CHEBI:75584"/>
    </reaction>
    <physiologicalReaction direction="left-to-right" evidence="26">
        <dbReference type="Rhea" id="RHEA:38168"/>
    </physiologicalReaction>
</comment>
<dbReference type="AlphaFoldDB" id="A0A6P8I8H9"/>